<organism evidence="3 4">
    <name type="scientific">Plasmodiophora brassicae</name>
    <name type="common">Clubroot disease agent</name>
    <dbReference type="NCBI Taxonomy" id="37360"/>
    <lineage>
        <taxon>Eukaryota</taxon>
        <taxon>Sar</taxon>
        <taxon>Rhizaria</taxon>
        <taxon>Endomyxa</taxon>
        <taxon>Phytomyxea</taxon>
        <taxon>Plasmodiophorida</taxon>
        <taxon>Plasmodiophoridae</taxon>
        <taxon>Plasmodiophora</taxon>
    </lineage>
</organism>
<protein>
    <submittedName>
        <fullName evidence="3">Uncharacterized protein</fullName>
    </submittedName>
</protein>
<evidence type="ECO:0000256" key="1">
    <source>
        <dbReference type="SAM" id="Coils"/>
    </source>
</evidence>
<gene>
    <name evidence="3" type="ORF">PBRA_002438</name>
</gene>
<sequence length="485" mass="54661">MNGKRCVYHDGVPGSHVSEVSRKEAWSGIAARPLVRMDAGNEGPVERSKEELQFWFTQELRRRDQHLKKVIAENEALREQDRGRLEANHRGEVDAIVKEHLAAIADYKSKCGALENRANEAFAERDSLANDLSALRLVVKKAEERIAEESPDTARAISEFKTVLAGSAEELTLQHEECKSVEDEVDALRHQVDKVSESLNNSLRVIERQDRDAKKRTEEIDRLQKLVDDAGTEISRRIEIVTTSYQAKIEHEKQLHQQLLELVTIRLKEAAESRSVIARDVEGNLTGAATRDQALQKVESLQGQLLDVRQTLTIENQVLAASLEQTKNRHEQDLDRAKQDAQAQISKVNKMLDVLTCDLGLAKSDTAQLESDLKRKEALEHELRKELQEMRHRFEQQKLELTSEIERQKTKIDSQNRRLEHLQGQLGRVGASPKADASAGLEGQTRPAAVPRRGQTLANDKTSSRRASVGTNVKARRASIKVNPK</sequence>
<evidence type="ECO:0000313" key="3">
    <source>
        <dbReference type="EMBL" id="CEP02173.1"/>
    </source>
</evidence>
<accession>A0A0G4J3I6</accession>
<keyword evidence="1" id="KW-0175">Coiled coil</keyword>
<feature type="region of interest" description="Disordered" evidence="2">
    <location>
        <begin position="424"/>
        <end position="485"/>
    </location>
</feature>
<dbReference type="AlphaFoldDB" id="A0A0G4J3I6"/>
<feature type="compositionally biased region" description="Basic residues" evidence="2">
    <location>
        <begin position="474"/>
        <end position="485"/>
    </location>
</feature>
<evidence type="ECO:0000313" key="4">
    <source>
        <dbReference type="Proteomes" id="UP000039324"/>
    </source>
</evidence>
<evidence type="ECO:0000256" key="2">
    <source>
        <dbReference type="SAM" id="MobiDB-lite"/>
    </source>
</evidence>
<feature type="compositionally biased region" description="Polar residues" evidence="2">
    <location>
        <begin position="456"/>
        <end position="471"/>
    </location>
</feature>
<keyword evidence="4" id="KW-1185">Reference proteome</keyword>
<dbReference type="EMBL" id="CDSF01000122">
    <property type="protein sequence ID" value="CEP02173.1"/>
    <property type="molecule type" value="Genomic_DNA"/>
</dbReference>
<name>A0A0G4J3I6_PLABS</name>
<proteinExistence type="predicted"/>
<reference evidence="3 4" key="1">
    <citation type="submission" date="2015-02" db="EMBL/GenBank/DDBJ databases">
        <authorList>
            <person name="Chooi Y.-H."/>
        </authorList>
    </citation>
    <scope>NUCLEOTIDE SEQUENCE [LARGE SCALE GENOMIC DNA]</scope>
    <source>
        <strain evidence="3">E3</strain>
    </source>
</reference>
<dbReference type="STRING" id="37360.A0A0G4J3I6"/>
<feature type="coiled-coil region" evidence="1">
    <location>
        <begin position="178"/>
        <end position="226"/>
    </location>
</feature>
<feature type="coiled-coil region" evidence="1">
    <location>
        <begin position="104"/>
        <end position="145"/>
    </location>
</feature>
<dbReference type="Proteomes" id="UP000039324">
    <property type="component" value="Unassembled WGS sequence"/>
</dbReference>